<evidence type="ECO:0000313" key="4">
    <source>
        <dbReference type="Proteomes" id="UP000324870"/>
    </source>
</evidence>
<accession>A0ABQ6S2P7</accession>
<dbReference type="Pfam" id="PF01551">
    <property type="entry name" value="Peptidase_M23"/>
    <property type="match status" value="1"/>
</dbReference>
<dbReference type="RefSeq" id="WP_130063177.1">
    <property type="nucleotide sequence ID" value="NZ_CALUDU010000010.1"/>
</dbReference>
<sequence length="290" mass="32564">MKFLKNIRAWQRNFFRKRRFNMLNATDNSEEWHMHLSPASIFAAFVSFALLLFILILTLVAYSPVLEFLPGYRTEADRSRESLVQNIIRLDSMERMMNDMLTYNQNIALIMEGKTPVARVLANSDSTRATKVLVMPSPEDSVLRAQMEGDGEYAVTGRSGSSRRSVREAIELATPVEGIITDRFDIRNGNFGIRIAAAASDRIAAVDNGTVVLSLWTPETGYMVELQHAGNLLSVYKGLSQSLVTKGQTIRAGELIGYNAEAEQGEVRLFEFELWNNGKPVDPEGYIVFQ</sequence>
<evidence type="ECO:0000256" key="1">
    <source>
        <dbReference type="ARBA" id="ARBA00022729"/>
    </source>
</evidence>
<dbReference type="InterPro" id="IPR050570">
    <property type="entry name" value="Cell_wall_metabolism_enzyme"/>
</dbReference>
<dbReference type="Gene3D" id="2.70.70.10">
    <property type="entry name" value="Glucose Permease (Domain IIA)"/>
    <property type="match status" value="1"/>
</dbReference>
<dbReference type="InterPro" id="IPR016047">
    <property type="entry name" value="M23ase_b-sheet_dom"/>
</dbReference>
<proteinExistence type="predicted"/>
<name>A0ABQ6S2P7_9BACT</name>
<dbReference type="PANTHER" id="PTHR21666:SF289">
    <property type="entry name" value="L-ALA--D-GLU ENDOPEPTIDASE"/>
    <property type="match status" value="1"/>
</dbReference>
<dbReference type="EMBL" id="VVND01000014">
    <property type="protein sequence ID" value="KAA3158916.1"/>
    <property type="molecule type" value="Genomic_DNA"/>
</dbReference>
<evidence type="ECO:0000259" key="2">
    <source>
        <dbReference type="Pfam" id="PF01551"/>
    </source>
</evidence>
<dbReference type="CDD" id="cd12797">
    <property type="entry name" value="M23_peptidase"/>
    <property type="match status" value="1"/>
</dbReference>
<dbReference type="PANTHER" id="PTHR21666">
    <property type="entry name" value="PEPTIDASE-RELATED"/>
    <property type="match status" value="1"/>
</dbReference>
<organism evidence="3 4">
    <name type="scientific">Alistipes finegoldii</name>
    <dbReference type="NCBI Taxonomy" id="214856"/>
    <lineage>
        <taxon>Bacteria</taxon>
        <taxon>Pseudomonadati</taxon>
        <taxon>Bacteroidota</taxon>
        <taxon>Bacteroidia</taxon>
        <taxon>Bacteroidales</taxon>
        <taxon>Rikenellaceae</taxon>
        <taxon>Alistipes</taxon>
    </lineage>
</organism>
<evidence type="ECO:0000313" key="3">
    <source>
        <dbReference type="EMBL" id="KAA3158916.1"/>
    </source>
</evidence>
<comment type="caution">
    <text evidence="3">The sequence shown here is derived from an EMBL/GenBank/DDBJ whole genome shotgun (WGS) entry which is preliminary data.</text>
</comment>
<keyword evidence="1" id="KW-0732">Signal</keyword>
<dbReference type="Proteomes" id="UP000324870">
    <property type="component" value="Unassembled WGS sequence"/>
</dbReference>
<dbReference type="SUPFAM" id="SSF51261">
    <property type="entry name" value="Duplicated hybrid motif"/>
    <property type="match status" value="1"/>
</dbReference>
<keyword evidence="4" id="KW-1185">Reference proteome</keyword>
<reference evidence="3 4" key="1">
    <citation type="journal article" date="2019" name="Nat. Med.">
        <title>A library of human gut bacterial isolates paired with longitudinal multiomics data enables mechanistic microbiome research.</title>
        <authorList>
            <person name="Poyet M."/>
            <person name="Groussin M."/>
            <person name="Gibbons S.M."/>
            <person name="Avila-Pacheco J."/>
            <person name="Jiang X."/>
            <person name="Kearney S.M."/>
            <person name="Perrotta A.R."/>
            <person name="Berdy B."/>
            <person name="Zhao S."/>
            <person name="Lieberman T.D."/>
            <person name="Swanson P.K."/>
            <person name="Smith M."/>
            <person name="Roesemann S."/>
            <person name="Alexander J.E."/>
            <person name="Rich S.A."/>
            <person name="Livny J."/>
            <person name="Vlamakis H."/>
            <person name="Clish C."/>
            <person name="Bullock K."/>
            <person name="Deik A."/>
            <person name="Scott J."/>
            <person name="Pierce K.A."/>
            <person name="Xavier R.J."/>
            <person name="Alm E.J."/>
        </authorList>
    </citation>
    <scope>NUCLEOTIDE SEQUENCE [LARGE SCALE GENOMIC DNA]</scope>
    <source>
        <strain evidence="3 4">BIOML-A1</strain>
    </source>
</reference>
<dbReference type="InterPro" id="IPR011055">
    <property type="entry name" value="Dup_hybrid_motif"/>
</dbReference>
<dbReference type="GeneID" id="79837733"/>
<protein>
    <submittedName>
        <fullName evidence="3">M23 family metallopeptidase</fullName>
    </submittedName>
</protein>
<feature type="domain" description="M23ase beta-sheet core" evidence="2">
    <location>
        <begin position="190"/>
        <end position="283"/>
    </location>
</feature>
<gene>
    <name evidence="3" type="ORF">F2A26_09350</name>
</gene>